<dbReference type="PANTHER" id="PTHR46098:SF1">
    <property type="entry name" value="TRNA (CYTOSINE(38)-C(5))-METHYLTRANSFERASE"/>
    <property type="match status" value="1"/>
</dbReference>
<accession>F4P547</accession>
<feature type="active site" evidence="4">
    <location>
        <position position="79"/>
    </location>
</feature>
<dbReference type="GO" id="GO:0032259">
    <property type="term" value="P:methylation"/>
    <property type="evidence" value="ECO:0007669"/>
    <property type="project" value="UniProtKB-KW"/>
</dbReference>
<dbReference type="Gene3D" id="3.40.50.150">
    <property type="entry name" value="Vaccinia Virus protein VP39"/>
    <property type="match status" value="1"/>
</dbReference>
<proteinExistence type="inferred from homology"/>
<evidence type="ECO:0000313" key="6">
    <source>
        <dbReference type="EMBL" id="EGF79997.1"/>
    </source>
</evidence>
<dbReference type="RefSeq" id="XP_006679580.1">
    <property type="nucleotide sequence ID" value="XM_006679517.1"/>
</dbReference>
<keyword evidence="1 4" id="KW-0489">Methyltransferase</keyword>
<dbReference type="Pfam" id="PF00145">
    <property type="entry name" value="DNA_methylase"/>
    <property type="match status" value="1"/>
</dbReference>
<protein>
    <submittedName>
        <fullName evidence="6">Uncharacterized protein</fullName>
    </submittedName>
</protein>
<gene>
    <name evidence="6" type="ORF">BATDEDRAFT_35320</name>
</gene>
<dbReference type="GO" id="GO:0005634">
    <property type="term" value="C:nucleus"/>
    <property type="evidence" value="ECO:0000318"/>
    <property type="project" value="GO_Central"/>
</dbReference>
<evidence type="ECO:0000256" key="4">
    <source>
        <dbReference type="PROSITE-ProRule" id="PRU01016"/>
    </source>
</evidence>
<dbReference type="InterPro" id="IPR029063">
    <property type="entry name" value="SAM-dependent_MTases_sf"/>
</dbReference>
<dbReference type="GO" id="GO:0008168">
    <property type="term" value="F:methyltransferase activity"/>
    <property type="evidence" value="ECO:0007669"/>
    <property type="project" value="UniProtKB-KW"/>
</dbReference>
<dbReference type="SUPFAM" id="SSF53335">
    <property type="entry name" value="S-adenosyl-L-methionine-dependent methyltransferases"/>
    <property type="match status" value="1"/>
</dbReference>
<dbReference type="InterPro" id="IPR001525">
    <property type="entry name" value="C5_MeTfrase"/>
</dbReference>
<dbReference type="Proteomes" id="UP000007241">
    <property type="component" value="Unassembled WGS sequence"/>
</dbReference>
<evidence type="ECO:0000256" key="1">
    <source>
        <dbReference type="ARBA" id="ARBA00022603"/>
    </source>
</evidence>
<feature type="transmembrane region" description="Helical" evidence="5">
    <location>
        <begin position="555"/>
        <end position="577"/>
    </location>
</feature>
<keyword evidence="5" id="KW-0472">Membrane</keyword>
<dbReference type="AlphaFoldDB" id="F4P547"/>
<dbReference type="InterPro" id="IPR050750">
    <property type="entry name" value="C5-MTase"/>
</dbReference>
<feature type="transmembrane region" description="Helical" evidence="5">
    <location>
        <begin position="439"/>
        <end position="458"/>
    </location>
</feature>
<feature type="transmembrane region" description="Helical" evidence="5">
    <location>
        <begin position="583"/>
        <end position="600"/>
    </location>
</feature>
<dbReference type="PANTHER" id="PTHR46098">
    <property type="entry name" value="TRNA (CYTOSINE(38)-C(5))-METHYLTRANSFERASE"/>
    <property type="match status" value="1"/>
</dbReference>
<evidence type="ECO:0000256" key="5">
    <source>
        <dbReference type="SAM" id="Phobius"/>
    </source>
</evidence>
<reference evidence="6 7" key="1">
    <citation type="submission" date="2009-12" db="EMBL/GenBank/DDBJ databases">
        <title>The draft genome of Batrachochytrium dendrobatidis.</title>
        <authorList>
            <consortium name="US DOE Joint Genome Institute (JGI-PGF)"/>
            <person name="Kuo A."/>
            <person name="Salamov A."/>
            <person name="Schmutz J."/>
            <person name="Lucas S."/>
            <person name="Pitluck S."/>
            <person name="Rosenblum E."/>
            <person name="Stajich J."/>
            <person name="Eisen M."/>
            <person name="Grigoriev I.V."/>
        </authorList>
    </citation>
    <scope>NUCLEOTIDE SEQUENCE [LARGE SCALE GENOMIC DNA]</scope>
    <source>
        <strain evidence="7">JAM81 / FGSC 10211</strain>
    </source>
</reference>
<dbReference type="EMBL" id="GL882885">
    <property type="protein sequence ID" value="EGF79997.1"/>
    <property type="molecule type" value="Genomic_DNA"/>
</dbReference>
<keyword evidence="2 4" id="KW-0808">Transferase</keyword>
<name>F4P547_BATDJ</name>
<feature type="transmembrane region" description="Helical" evidence="5">
    <location>
        <begin position="478"/>
        <end position="497"/>
    </location>
</feature>
<dbReference type="GeneID" id="18240732"/>
<dbReference type="Gene3D" id="3.90.120.10">
    <property type="entry name" value="DNA Methylase, subunit A, domain 2"/>
    <property type="match status" value="1"/>
</dbReference>
<evidence type="ECO:0000256" key="3">
    <source>
        <dbReference type="ARBA" id="ARBA00022691"/>
    </source>
</evidence>
<keyword evidence="3 4" id="KW-0949">S-adenosyl-L-methionine</keyword>
<comment type="similarity">
    <text evidence="4">Belongs to the class I-like SAM-binding methyltransferase superfamily. C5-methyltransferase family.</text>
</comment>
<sequence length="621" mass="70808">MSASVRALEFFSGIGGMHFGLEWAAIDAKVVAAFDINPQANACYNHNFGLEPVEKSIQDLNPKELERYDANCWLMSPPCQPYTRTGKQLDDKDARAQGFLFLLDTLSQMASPPMYIFIENVANFEQSRTRQKLIDILSKLDYIYQEWLLNPVQFGIPNDRPRYYLTARKQDRTTLPDSLLQPNLFYGRLSRSWMFEPPFVVGTLTVGEFLQNDILCNDPVFKIPERLLRSRGSFDPLVIAKPSHTRTSCFTKAYGHHGVASGAFLQTRGFDQDESVLLNTHEAVDKLGLRLFTSIEIARLHGFPIDLKAPQSPHINLSGTHLHLFSFPKDISTRQQWRVLGNSMCVIVDCCYRLGLHNCRLNIIWQGGPFTSNSSMPYAFLKTSTTPVILTNKTLVEIFSHKTLVVTFLAYTAIQLLVYFLCTKFIFPKNFSTAKPRAWILSAMFAAISTVLSIGYTIELVQSDLNYNIYETFVSKVYGGIFSSFLILDLALGVFAYPSQIQLGTGWIHHTIYLLLMIEFDRRGIGPVMTPAGVMEIPTLLLAMGNIDKRFKTELGFGITYLLTRILFHAYYVVMLYRIMPTTLYWALMLMPFPMHVMWFRGWCKRQSRLAQSAKPNHKLE</sequence>
<organism evidence="6 7">
    <name type="scientific">Batrachochytrium dendrobatidis (strain JAM81 / FGSC 10211)</name>
    <name type="common">Frog chytrid fungus</name>
    <dbReference type="NCBI Taxonomy" id="684364"/>
    <lineage>
        <taxon>Eukaryota</taxon>
        <taxon>Fungi</taxon>
        <taxon>Fungi incertae sedis</taxon>
        <taxon>Chytridiomycota</taxon>
        <taxon>Chytridiomycota incertae sedis</taxon>
        <taxon>Chytridiomycetes</taxon>
        <taxon>Rhizophydiales</taxon>
        <taxon>Rhizophydiales incertae sedis</taxon>
        <taxon>Batrachochytrium</taxon>
    </lineage>
</organism>
<dbReference type="FunCoup" id="F4P547">
    <property type="interactions" value="187"/>
</dbReference>
<keyword evidence="5" id="KW-1133">Transmembrane helix</keyword>
<feature type="transmembrane region" description="Helical" evidence="5">
    <location>
        <begin position="404"/>
        <end position="427"/>
    </location>
</feature>
<evidence type="ECO:0000313" key="7">
    <source>
        <dbReference type="Proteomes" id="UP000007241"/>
    </source>
</evidence>
<dbReference type="STRING" id="684364.F4P547"/>
<evidence type="ECO:0000256" key="2">
    <source>
        <dbReference type="ARBA" id="ARBA00022679"/>
    </source>
</evidence>
<keyword evidence="5" id="KW-0812">Transmembrane</keyword>
<dbReference type="PROSITE" id="PS51679">
    <property type="entry name" value="SAM_MT_C5"/>
    <property type="match status" value="1"/>
</dbReference>
<dbReference type="OrthoDB" id="414133at2759"/>
<keyword evidence="7" id="KW-1185">Reference proteome</keyword>
<dbReference type="HOGENOM" id="CLU_440029_0_0_1"/>
<dbReference type="PRINTS" id="PR00105">
    <property type="entry name" value="C5METTRFRASE"/>
</dbReference>
<dbReference type="InParanoid" id="F4P547"/>